<accession>A0A1F6DIT4</accession>
<sequence>MNKKRYTHEGGYVLFLAVIVSTIIVTLGTLVAGFVRQDLALAGAAEQSDVSFYAATSVMTCGRYLDAKNMFYISNGSLSRTIACLGTSDAIVSTPMPSGYLQQYDFTWTTKSGQLVCSILQVKKTSIGTGAVSTKMIARGYNVPCSALSGTTGEIVERVIETNY</sequence>
<proteinExistence type="predicted"/>
<keyword evidence="1" id="KW-0812">Transmembrane</keyword>
<organism evidence="2 3">
    <name type="scientific">Candidatus Kaiserbacteria bacterium RIFCSPHIGHO2_02_FULL_49_34</name>
    <dbReference type="NCBI Taxonomy" id="1798491"/>
    <lineage>
        <taxon>Bacteria</taxon>
        <taxon>Candidatus Kaiseribacteriota</taxon>
    </lineage>
</organism>
<comment type="caution">
    <text evidence="2">The sequence shown here is derived from an EMBL/GenBank/DDBJ whole genome shotgun (WGS) entry which is preliminary data.</text>
</comment>
<evidence type="ECO:0008006" key="4">
    <source>
        <dbReference type="Google" id="ProtNLM"/>
    </source>
</evidence>
<reference evidence="2 3" key="1">
    <citation type="journal article" date="2016" name="Nat. Commun.">
        <title>Thousands of microbial genomes shed light on interconnected biogeochemical processes in an aquifer system.</title>
        <authorList>
            <person name="Anantharaman K."/>
            <person name="Brown C.T."/>
            <person name="Hug L.A."/>
            <person name="Sharon I."/>
            <person name="Castelle C.J."/>
            <person name="Probst A.J."/>
            <person name="Thomas B.C."/>
            <person name="Singh A."/>
            <person name="Wilkins M.J."/>
            <person name="Karaoz U."/>
            <person name="Brodie E.L."/>
            <person name="Williams K.H."/>
            <person name="Hubbard S.S."/>
            <person name="Banfield J.F."/>
        </authorList>
    </citation>
    <scope>NUCLEOTIDE SEQUENCE [LARGE SCALE GENOMIC DNA]</scope>
</reference>
<name>A0A1F6DIT4_9BACT</name>
<keyword evidence="1" id="KW-0472">Membrane</keyword>
<keyword evidence="1" id="KW-1133">Transmembrane helix</keyword>
<dbReference type="Proteomes" id="UP000176511">
    <property type="component" value="Unassembled WGS sequence"/>
</dbReference>
<dbReference type="STRING" id="1798491.A3C87_04040"/>
<feature type="transmembrane region" description="Helical" evidence="1">
    <location>
        <begin position="12"/>
        <end position="35"/>
    </location>
</feature>
<evidence type="ECO:0000256" key="1">
    <source>
        <dbReference type="SAM" id="Phobius"/>
    </source>
</evidence>
<dbReference type="EMBL" id="MFLE01000019">
    <property type="protein sequence ID" value="OGG61323.1"/>
    <property type="molecule type" value="Genomic_DNA"/>
</dbReference>
<dbReference type="AlphaFoldDB" id="A0A1F6DIT4"/>
<evidence type="ECO:0000313" key="2">
    <source>
        <dbReference type="EMBL" id="OGG61323.1"/>
    </source>
</evidence>
<evidence type="ECO:0000313" key="3">
    <source>
        <dbReference type="Proteomes" id="UP000176511"/>
    </source>
</evidence>
<protein>
    <recommendedName>
        <fullName evidence="4">Type 4 fimbrial biogenesis protein PilX N-terminal domain-containing protein</fullName>
    </recommendedName>
</protein>
<gene>
    <name evidence="2" type="ORF">A3C87_04040</name>
</gene>